<dbReference type="OrthoDB" id="9780552at2"/>
<dbReference type="AlphaFoldDB" id="A0A285TAA7"/>
<feature type="transmembrane region" description="Helical" evidence="12">
    <location>
        <begin position="129"/>
        <end position="150"/>
    </location>
</feature>
<evidence type="ECO:0000256" key="2">
    <source>
        <dbReference type="ARBA" id="ARBA00022448"/>
    </source>
</evidence>
<dbReference type="GO" id="GO:0051205">
    <property type="term" value="P:protein insertion into membrane"/>
    <property type="evidence" value="ECO:0007669"/>
    <property type="project" value="TreeGrafter"/>
</dbReference>
<evidence type="ECO:0000256" key="12">
    <source>
        <dbReference type="HAMAP-Rule" id="MF_01811"/>
    </source>
</evidence>
<dbReference type="PANTHER" id="PTHR12428">
    <property type="entry name" value="OXA1"/>
    <property type="match status" value="1"/>
</dbReference>
<keyword evidence="16" id="KW-1185">Reference proteome</keyword>
<comment type="similarity">
    <text evidence="12">Belongs to the OXA1/ALB3/YidC family. Type 2 subfamily.</text>
</comment>
<feature type="transmembrane region" description="Helical" evidence="12">
    <location>
        <begin position="204"/>
        <end position="226"/>
    </location>
</feature>
<dbReference type="GO" id="GO:0005886">
    <property type="term" value="C:plasma membrane"/>
    <property type="evidence" value="ECO:0007669"/>
    <property type="project" value="UniProtKB-SubCell"/>
</dbReference>
<evidence type="ECO:0000256" key="4">
    <source>
        <dbReference type="ARBA" id="ARBA00022692"/>
    </source>
</evidence>
<keyword evidence="9" id="KW-0564">Palmitate</keyword>
<dbReference type="Proteomes" id="UP000219636">
    <property type="component" value="Unassembled WGS sequence"/>
</dbReference>
<evidence type="ECO:0000256" key="9">
    <source>
        <dbReference type="ARBA" id="ARBA00023139"/>
    </source>
</evidence>
<dbReference type="InterPro" id="IPR028055">
    <property type="entry name" value="YidC/Oxa/ALB_C"/>
</dbReference>
<proteinExistence type="inferred from homology"/>
<evidence type="ECO:0000256" key="10">
    <source>
        <dbReference type="ARBA" id="ARBA00023186"/>
    </source>
</evidence>
<keyword evidence="11 12" id="KW-0449">Lipoprotein</keyword>
<evidence type="ECO:0000256" key="7">
    <source>
        <dbReference type="ARBA" id="ARBA00022989"/>
    </source>
</evidence>
<dbReference type="PANTHER" id="PTHR12428:SF65">
    <property type="entry name" value="CYTOCHROME C OXIDASE ASSEMBLY PROTEIN COX18, MITOCHONDRIAL"/>
    <property type="match status" value="1"/>
</dbReference>
<keyword evidence="4 12" id="KW-0812">Transmembrane</keyword>
<evidence type="ECO:0000256" key="5">
    <source>
        <dbReference type="ARBA" id="ARBA00022729"/>
    </source>
</evidence>
<comment type="subcellular location">
    <subcellularLocation>
        <location evidence="1 12">Cell membrane</location>
        <topology evidence="1 12">Multi-pass membrane protein</topology>
    </subcellularLocation>
</comment>
<dbReference type="CDD" id="cd20070">
    <property type="entry name" value="5TM_YidC_Alb3"/>
    <property type="match status" value="1"/>
</dbReference>
<keyword evidence="5 12" id="KW-0732">Signal</keyword>
<reference evidence="16" key="1">
    <citation type="submission" date="2017-08" db="EMBL/GenBank/DDBJ databases">
        <authorList>
            <person name="Varghese N."/>
            <person name="Submissions S."/>
        </authorList>
    </citation>
    <scope>NUCLEOTIDE SEQUENCE [LARGE SCALE GENOMIC DNA]</scope>
    <source>
        <strain evidence="16">JC22</strain>
    </source>
</reference>
<dbReference type="GO" id="GO:0015031">
    <property type="term" value="P:protein transport"/>
    <property type="evidence" value="ECO:0007669"/>
    <property type="project" value="UniProtKB-KW"/>
</dbReference>
<gene>
    <name evidence="12" type="primary">yidC</name>
    <name evidence="15" type="ORF">SAMN05880501_110120</name>
</gene>
<comment type="function">
    <text evidence="12">Required for the insertion and/or proper folding and/or complex formation of integral membrane proteins into the membrane. Involved in integration of membrane proteins that insert both dependently and independently of the Sec translocase complex, as well as at least some lipoproteins.</text>
</comment>
<dbReference type="NCBIfam" id="TIGR03592">
    <property type="entry name" value="yidC_oxa1_cterm"/>
    <property type="match status" value="1"/>
</dbReference>
<evidence type="ECO:0000313" key="16">
    <source>
        <dbReference type="Proteomes" id="UP000219636"/>
    </source>
</evidence>
<feature type="transmembrane region" description="Helical" evidence="12">
    <location>
        <begin position="54"/>
        <end position="74"/>
    </location>
</feature>
<dbReference type="PROSITE" id="PS51257">
    <property type="entry name" value="PROKAR_LIPOPROTEIN"/>
    <property type="match status" value="1"/>
</dbReference>
<dbReference type="InterPro" id="IPR047196">
    <property type="entry name" value="YidC_ALB_C"/>
</dbReference>
<dbReference type="EMBL" id="OBMQ01000010">
    <property type="protein sequence ID" value="SOC18495.1"/>
    <property type="molecule type" value="Genomic_DNA"/>
</dbReference>
<keyword evidence="8 12" id="KW-0472">Membrane</keyword>
<evidence type="ECO:0000259" key="14">
    <source>
        <dbReference type="Pfam" id="PF02096"/>
    </source>
</evidence>
<sequence length="255" mass="29065">MKKLKLFSMLALLLLVLTGCQAVENQEGFFYGTFVKPMNWLLDFLGNDLFNGSYGLAIIAITVAIRLILMPFMLKNYRQQSLMKSKMDVVKPKMDEIQARLKEAKTKEEQMAIQQEMLTLYRENGINPLNMGCLPIVIQMPIIMGLYFAILYSGDVKTHEFLWFNLGSPDILMTAIAGIVYFVQAKVSLWTVPEAQKAQMKLMIYISPIMIVFISFTSMAALPLYWSISGLLLIAQTYIGRKYYSEHPAKQAEVK</sequence>
<evidence type="ECO:0000313" key="15">
    <source>
        <dbReference type="EMBL" id="SOC18495.1"/>
    </source>
</evidence>
<evidence type="ECO:0000256" key="3">
    <source>
        <dbReference type="ARBA" id="ARBA00022475"/>
    </source>
</evidence>
<dbReference type="InterPro" id="IPR001708">
    <property type="entry name" value="YidC/ALB3/OXA1/COX18"/>
</dbReference>
<evidence type="ECO:0000256" key="1">
    <source>
        <dbReference type="ARBA" id="ARBA00004651"/>
    </source>
</evidence>
<accession>A0A285TAA7</accession>
<keyword evidence="10 12" id="KW-0143">Chaperone</keyword>
<evidence type="ECO:0000256" key="11">
    <source>
        <dbReference type="ARBA" id="ARBA00023288"/>
    </source>
</evidence>
<dbReference type="Pfam" id="PF02096">
    <property type="entry name" value="60KD_IMP"/>
    <property type="match status" value="1"/>
</dbReference>
<feature type="transmembrane region" description="Helical" evidence="12">
    <location>
        <begin position="162"/>
        <end position="183"/>
    </location>
</feature>
<protein>
    <recommendedName>
        <fullName evidence="12">Membrane protein insertase YidC</fullName>
    </recommendedName>
    <alternativeName>
        <fullName evidence="12">Foldase YidC</fullName>
    </alternativeName>
    <alternativeName>
        <fullName evidence="12">Membrane integrase YidC</fullName>
    </alternativeName>
    <alternativeName>
        <fullName evidence="12">Membrane protein YidC</fullName>
    </alternativeName>
</protein>
<dbReference type="RefSeq" id="WP_097074343.1">
    <property type="nucleotide sequence ID" value="NZ_OBMQ01000010.1"/>
</dbReference>
<organism evidence="15 16">
    <name type="scientific">Ureibacillus xyleni</name>
    <dbReference type="NCBI Taxonomy" id="614648"/>
    <lineage>
        <taxon>Bacteria</taxon>
        <taxon>Bacillati</taxon>
        <taxon>Bacillota</taxon>
        <taxon>Bacilli</taxon>
        <taxon>Bacillales</taxon>
        <taxon>Caryophanaceae</taxon>
        <taxon>Ureibacillus</taxon>
    </lineage>
</organism>
<keyword evidence="2 12" id="KW-0813">Transport</keyword>
<keyword evidence="3 12" id="KW-1003">Cell membrane</keyword>
<dbReference type="InterPro" id="IPR023060">
    <property type="entry name" value="YidC/YidC1/YidC2_Firmicutes"/>
</dbReference>
<keyword evidence="7 12" id="KW-1133">Transmembrane helix</keyword>
<dbReference type="HAMAP" id="MF_01811">
    <property type="entry name" value="YidC_type2"/>
    <property type="match status" value="1"/>
</dbReference>
<feature type="signal peptide" evidence="13">
    <location>
        <begin position="1"/>
        <end position="22"/>
    </location>
</feature>
<feature type="domain" description="Membrane insertase YidC/Oxa/ALB C-terminal" evidence="14">
    <location>
        <begin position="54"/>
        <end position="240"/>
    </location>
</feature>
<feature type="chain" id="PRO_5012763999" description="Membrane protein insertase YidC" evidence="13">
    <location>
        <begin position="23"/>
        <end position="255"/>
    </location>
</feature>
<dbReference type="GO" id="GO:0032977">
    <property type="term" value="F:membrane insertase activity"/>
    <property type="evidence" value="ECO:0007669"/>
    <property type="project" value="InterPro"/>
</dbReference>
<keyword evidence="6 12" id="KW-0653">Protein transport</keyword>
<evidence type="ECO:0000256" key="6">
    <source>
        <dbReference type="ARBA" id="ARBA00022927"/>
    </source>
</evidence>
<name>A0A285TAA7_9BACL</name>
<evidence type="ECO:0000256" key="8">
    <source>
        <dbReference type="ARBA" id="ARBA00023136"/>
    </source>
</evidence>
<evidence type="ECO:0000256" key="13">
    <source>
        <dbReference type="SAM" id="SignalP"/>
    </source>
</evidence>